<accession>A0ABZ0S9C4</accession>
<gene>
    <name evidence="2" type="ORF">Thiowin_02092</name>
</gene>
<proteinExistence type="predicted"/>
<feature type="compositionally biased region" description="Polar residues" evidence="1">
    <location>
        <begin position="19"/>
        <end position="37"/>
    </location>
</feature>
<organism evidence="2 3">
    <name type="scientific">Thiorhodovibrio winogradskyi</name>
    <dbReference type="NCBI Taxonomy" id="77007"/>
    <lineage>
        <taxon>Bacteria</taxon>
        <taxon>Pseudomonadati</taxon>
        <taxon>Pseudomonadota</taxon>
        <taxon>Gammaproteobacteria</taxon>
        <taxon>Chromatiales</taxon>
        <taxon>Chromatiaceae</taxon>
        <taxon>Thiorhodovibrio</taxon>
    </lineage>
</organism>
<evidence type="ECO:0000313" key="3">
    <source>
        <dbReference type="Proteomes" id="UP001432180"/>
    </source>
</evidence>
<dbReference type="EMBL" id="CP121472">
    <property type="protein sequence ID" value="WPL17104.1"/>
    <property type="molecule type" value="Genomic_DNA"/>
</dbReference>
<sequence>MTGQKAKPKHKSAKPSHSLTKATSGVTPNSHQTFLERSAPHETQ</sequence>
<feature type="region of interest" description="Disordered" evidence="1">
    <location>
        <begin position="1"/>
        <end position="44"/>
    </location>
</feature>
<reference evidence="2 3" key="1">
    <citation type="journal article" date="2023" name="Microorganisms">
        <title>Thiorhodovibrio frisius and Trv. litoralis spp. nov., Two Novel Members from a Clade of Fastidious Purple Sulfur Bacteria That Exhibit Unique Red-Shifted Light-Harvesting Capabilities.</title>
        <authorList>
            <person name="Methner A."/>
            <person name="Kuzyk S.B."/>
            <person name="Petersen J."/>
            <person name="Bauer S."/>
            <person name="Brinkmann H."/>
            <person name="Sichau K."/>
            <person name="Wanner G."/>
            <person name="Wolf J."/>
            <person name="Neumann-Schaal M."/>
            <person name="Henke P."/>
            <person name="Tank M."/>
            <person name="Sproer C."/>
            <person name="Bunk B."/>
            <person name="Overmann J."/>
        </authorList>
    </citation>
    <scope>NUCLEOTIDE SEQUENCE [LARGE SCALE GENOMIC DNA]</scope>
    <source>
        <strain evidence="2 3">DSM 6702</strain>
    </source>
</reference>
<feature type="compositionally biased region" description="Basic residues" evidence="1">
    <location>
        <begin position="1"/>
        <end position="14"/>
    </location>
</feature>
<protein>
    <submittedName>
        <fullName evidence="2">Uncharacterized protein</fullName>
    </submittedName>
</protein>
<evidence type="ECO:0000313" key="2">
    <source>
        <dbReference type="EMBL" id="WPL17104.1"/>
    </source>
</evidence>
<evidence type="ECO:0000256" key="1">
    <source>
        <dbReference type="SAM" id="MobiDB-lite"/>
    </source>
</evidence>
<keyword evidence="3" id="KW-1185">Reference proteome</keyword>
<name>A0ABZ0S9C4_9GAMM</name>
<dbReference type="Proteomes" id="UP001432180">
    <property type="component" value="Chromosome"/>
</dbReference>